<dbReference type="PANTHER" id="PTHR34776">
    <property type="entry name" value="F17F16.3 PROTEIN"/>
    <property type="match status" value="1"/>
</dbReference>
<evidence type="ECO:0000256" key="1">
    <source>
        <dbReference type="SAM" id="MobiDB-lite"/>
    </source>
</evidence>
<sequence>MTTTTRSTDNGDDAPVAASSEHASTGDKRKIDSGSSPAPKARKIDDQKEQKTLEESFQGSDKDDKKDNATADNGEQQARHDDDSHTAKTNNGDSAVESGARKGETPSNILEKGIIYFFFRGRVGIDEPQAVDDVARSYIILRPVDRDAKLGEGAIGDAGNSRLCAIPKKVLPQSGRDRWIAFVEKTGASFETLKDEFLASNDYVTKTAGTRHTPAATPIGEGVYAITSTGRENHLVYFLTLPQELGEVQTEIGLKEKGSFIMSTRNPQYPAPKNAQLPQGPEYSKEILDEFRSLRWMATVPKHLDVVQTQFLLIGESSGIDKAVQPDKKDGDKEDPIEEMEKLEDEDTKRMEHLGKDDSDAIFADLEVQAKDYPKLQTTF</sequence>
<feature type="region of interest" description="Disordered" evidence="1">
    <location>
        <begin position="322"/>
        <end position="358"/>
    </location>
</feature>
<dbReference type="Proteomes" id="UP000014074">
    <property type="component" value="Unassembled WGS sequence"/>
</dbReference>
<dbReference type="OrthoDB" id="1028014at2759"/>
<keyword evidence="3" id="KW-1185">Reference proteome</keyword>
<dbReference type="PANTHER" id="PTHR34776:SF1">
    <property type="entry name" value="F17F16.3 PROTEIN"/>
    <property type="match status" value="1"/>
</dbReference>
<evidence type="ECO:0000313" key="3">
    <source>
        <dbReference type="Proteomes" id="UP000014074"/>
    </source>
</evidence>
<evidence type="ECO:0000313" key="2">
    <source>
        <dbReference type="EMBL" id="EON98223.1"/>
    </source>
</evidence>
<gene>
    <name evidence="2" type="ORF">UCRPA7_6261</name>
</gene>
<organism evidence="2 3">
    <name type="scientific">Phaeoacremonium minimum (strain UCR-PA7)</name>
    <name type="common">Esca disease fungus</name>
    <name type="synonym">Togninia minima</name>
    <dbReference type="NCBI Taxonomy" id="1286976"/>
    <lineage>
        <taxon>Eukaryota</taxon>
        <taxon>Fungi</taxon>
        <taxon>Dikarya</taxon>
        <taxon>Ascomycota</taxon>
        <taxon>Pezizomycotina</taxon>
        <taxon>Sordariomycetes</taxon>
        <taxon>Sordariomycetidae</taxon>
        <taxon>Togniniales</taxon>
        <taxon>Togniniaceae</taxon>
        <taxon>Phaeoacremonium</taxon>
    </lineage>
</organism>
<feature type="compositionally biased region" description="Acidic residues" evidence="1">
    <location>
        <begin position="335"/>
        <end position="346"/>
    </location>
</feature>
<reference evidence="3" key="1">
    <citation type="journal article" date="2013" name="Genome Announc.">
        <title>Draft genome sequence of the ascomycete Phaeoacremonium aleophilum strain UCR-PA7, a causal agent of the esca disease complex in grapevines.</title>
        <authorList>
            <person name="Blanco-Ulate B."/>
            <person name="Rolshausen P."/>
            <person name="Cantu D."/>
        </authorList>
    </citation>
    <scope>NUCLEOTIDE SEQUENCE [LARGE SCALE GENOMIC DNA]</scope>
    <source>
        <strain evidence="3">UCR-PA7</strain>
    </source>
</reference>
<dbReference type="RefSeq" id="XP_007916991.1">
    <property type="nucleotide sequence ID" value="XM_007918800.1"/>
</dbReference>
<feature type="region of interest" description="Disordered" evidence="1">
    <location>
        <begin position="1"/>
        <end position="105"/>
    </location>
</feature>
<dbReference type="eggNOG" id="ENOG502S2IV">
    <property type="taxonomic scope" value="Eukaryota"/>
</dbReference>
<protein>
    <recommendedName>
        <fullName evidence="4">BTB domain transcription factor</fullName>
    </recommendedName>
</protein>
<dbReference type="EMBL" id="KB933225">
    <property type="protein sequence ID" value="EON98223.1"/>
    <property type="molecule type" value="Genomic_DNA"/>
</dbReference>
<dbReference type="GeneID" id="19326899"/>
<dbReference type="KEGG" id="tmn:UCRPA7_6261"/>
<evidence type="ECO:0008006" key="4">
    <source>
        <dbReference type="Google" id="ProtNLM"/>
    </source>
</evidence>
<feature type="compositionally biased region" description="Basic and acidic residues" evidence="1">
    <location>
        <begin position="347"/>
        <end position="358"/>
    </location>
</feature>
<feature type="compositionally biased region" description="Basic and acidic residues" evidence="1">
    <location>
        <begin position="77"/>
        <end position="86"/>
    </location>
</feature>
<dbReference type="AlphaFoldDB" id="R8BFZ9"/>
<feature type="compositionally biased region" description="Basic and acidic residues" evidence="1">
    <location>
        <begin position="324"/>
        <end position="334"/>
    </location>
</feature>
<feature type="compositionally biased region" description="Basic and acidic residues" evidence="1">
    <location>
        <begin position="42"/>
        <end position="69"/>
    </location>
</feature>
<accession>R8BFZ9</accession>
<dbReference type="HOGENOM" id="CLU_024063_0_1_1"/>
<name>R8BFZ9_PHAM7</name>
<proteinExistence type="predicted"/>